<evidence type="ECO:0000256" key="1">
    <source>
        <dbReference type="SAM" id="MobiDB-lite"/>
    </source>
</evidence>
<organism evidence="2 3">
    <name type="scientific">Phialophora macrospora</name>
    <dbReference type="NCBI Taxonomy" id="1851006"/>
    <lineage>
        <taxon>Eukaryota</taxon>
        <taxon>Fungi</taxon>
        <taxon>Dikarya</taxon>
        <taxon>Ascomycota</taxon>
        <taxon>Pezizomycotina</taxon>
        <taxon>Eurotiomycetes</taxon>
        <taxon>Chaetothyriomycetidae</taxon>
        <taxon>Chaetothyriales</taxon>
        <taxon>Herpotrichiellaceae</taxon>
        <taxon>Phialophora</taxon>
    </lineage>
</organism>
<accession>A0A0D2FKE8</accession>
<gene>
    <name evidence="2" type="ORF">PV04_06491</name>
</gene>
<evidence type="ECO:0000313" key="3">
    <source>
        <dbReference type="Proteomes" id="UP000054266"/>
    </source>
</evidence>
<feature type="region of interest" description="Disordered" evidence="1">
    <location>
        <begin position="255"/>
        <end position="351"/>
    </location>
</feature>
<dbReference type="STRING" id="5601.A0A0D2FKE8"/>
<dbReference type="EMBL" id="KN846959">
    <property type="protein sequence ID" value="KIW67225.1"/>
    <property type="molecule type" value="Genomic_DNA"/>
</dbReference>
<evidence type="ECO:0000313" key="2">
    <source>
        <dbReference type="EMBL" id="KIW67225.1"/>
    </source>
</evidence>
<keyword evidence="3" id="KW-1185">Reference proteome</keyword>
<name>A0A0D2FKE8_9EURO</name>
<feature type="compositionally biased region" description="Basic and acidic residues" evidence="1">
    <location>
        <begin position="330"/>
        <end position="342"/>
    </location>
</feature>
<dbReference type="Proteomes" id="UP000054266">
    <property type="component" value="Unassembled WGS sequence"/>
</dbReference>
<dbReference type="PANTHER" id="PTHR21521">
    <property type="entry name" value="AMUN, ISOFORM A"/>
    <property type="match status" value="1"/>
</dbReference>
<sequence>MTRSSPPPAVLTPTSFQKALELYPSLVENVYKTKLKNDRNKVADALKRDRWRFEELPAAVSQKKANVGQATERDGKANGKPKGGAGVAALGLSKEEVERLVQWKITHGHSQPFLPAMVRKNDASAVQIQTSLALKELALPSTPDMSKPLDRTSVNNALDHVCKLTGIGPATGTLILSVFAPDLIPFFQDEMFAWFFPNAGKLKYSLKEYQQLLEAVIPVLTRLNCKAVELEKVAYVLGHLDLLGDEERGTLEKSFEAKAEPGSTADDEPKEASSCNIPKGEEDVEKDANRSPQEQIAAKPGRKRTAKVKEGQNPAKSAPTPAPRGTKRNSTLEDNTKTEPHTAKRRSQRNR</sequence>
<dbReference type="AlphaFoldDB" id="A0A0D2FKE8"/>
<dbReference type="PANTHER" id="PTHR21521:SF0">
    <property type="entry name" value="AMUN, ISOFORM A"/>
    <property type="match status" value="1"/>
</dbReference>
<reference evidence="2 3" key="1">
    <citation type="submission" date="2015-01" db="EMBL/GenBank/DDBJ databases">
        <title>The Genome Sequence of Capronia semiimmersa CBS27337.</title>
        <authorList>
            <consortium name="The Broad Institute Genomics Platform"/>
            <person name="Cuomo C."/>
            <person name="de Hoog S."/>
            <person name="Gorbushina A."/>
            <person name="Stielow B."/>
            <person name="Teixiera M."/>
            <person name="Abouelleil A."/>
            <person name="Chapman S.B."/>
            <person name="Priest M."/>
            <person name="Young S.K."/>
            <person name="Wortman J."/>
            <person name="Nusbaum C."/>
            <person name="Birren B."/>
        </authorList>
    </citation>
    <scope>NUCLEOTIDE SEQUENCE [LARGE SCALE GENOMIC DNA]</scope>
    <source>
        <strain evidence="2 3">CBS 27337</strain>
    </source>
</reference>
<feature type="region of interest" description="Disordered" evidence="1">
    <location>
        <begin position="63"/>
        <end position="85"/>
    </location>
</feature>
<proteinExistence type="predicted"/>
<dbReference type="HOGENOM" id="CLU_048127_0_0_1"/>
<protein>
    <submittedName>
        <fullName evidence="2">Uncharacterized protein</fullName>
    </submittedName>
</protein>